<dbReference type="Proteomes" id="UP000076842">
    <property type="component" value="Unassembled WGS sequence"/>
</dbReference>
<sequence length="307" mass="32804">MVCSAPTSSCTVTEYSQLADTISSGTDLHISHLTVPRNTTLDLSKVKANTVITFEGCTFWEYANATYDLLKVGGTNITIQGAACSVLDGNGPAWWDGIGSNGGVPKPQHMITGSKLVGKSVIKNLYIKNAPTHIFSISGAFGLVMKAIVIDMKEGYTLLPTYCSGSHGLSIGSIGGKSNNTVDGVVFSNSNMLNSQNGARIKANLGNIAVSNISDYGIDVQQDYHASLLPLQLGAVLTACSQRRAHRPPNPRRQHHQHLHDPHPRDAQNYYILTVPGTNADSWHFSDSDITGGDNNTCLVHPTGLNC</sequence>
<dbReference type="PANTHER" id="PTHR31884">
    <property type="entry name" value="POLYGALACTURONASE"/>
    <property type="match status" value="1"/>
</dbReference>
<evidence type="ECO:0000256" key="7">
    <source>
        <dbReference type="ARBA" id="ARBA00023180"/>
    </source>
</evidence>
<dbReference type="STRING" id="1353952.A0A165IXS4"/>
<protein>
    <submittedName>
        <fullName evidence="13">Glycoside hydrolase family 28 protein</fullName>
    </submittedName>
</protein>
<evidence type="ECO:0000256" key="10">
    <source>
        <dbReference type="ARBA" id="ARBA00037707"/>
    </source>
</evidence>
<feature type="compositionally biased region" description="Basic residues" evidence="12">
    <location>
        <begin position="243"/>
        <end position="258"/>
    </location>
</feature>
<gene>
    <name evidence="13" type="ORF">CALCODRAFT_522833</name>
</gene>
<evidence type="ECO:0000313" key="14">
    <source>
        <dbReference type="Proteomes" id="UP000076842"/>
    </source>
</evidence>
<dbReference type="InterPro" id="IPR012334">
    <property type="entry name" value="Pectin_lyas_fold"/>
</dbReference>
<dbReference type="EMBL" id="KV423926">
    <property type="protein sequence ID" value="KZT61110.1"/>
    <property type="molecule type" value="Genomic_DNA"/>
</dbReference>
<dbReference type="GO" id="GO:0045490">
    <property type="term" value="P:pectin catabolic process"/>
    <property type="evidence" value="ECO:0007669"/>
    <property type="project" value="TreeGrafter"/>
</dbReference>
<evidence type="ECO:0000256" key="6">
    <source>
        <dbReference type="ARBA" id="ARBA00022801"/>
    </source>
</evidence>
<keyword evidence="9" id="KW-0961">Cell wall biogenesis/degradation</keyword>
<dbReference type="InterPro" id="IPR000743">
    <property type="entry name" value="Glyco_hydro_28"/>
</dbReference>
<comment type="subcellular location">
    <subcellularLocation>
        <location evidence="1">Secreted</location>
    </subcellularLocation>
</comment>
<feature type="region of interest" description="Disordered" evidence="12">
    <location>
        <begin position="242"/>
        <end position="264"/>
    </location>
</feature>
<keyword evidence="8 11" id="KW-0326">Glycosidase</keyword>
<comment type="function">
    <text evidence="10">Involved in maceration and soft-rotting of plant tissue. Hydrolyzes the 1,4-alpha glycosidic bonds of de-esterified pectate in the smooth region of the plant cell wall.</text>
</comment>
<keyword evidence="4" id="KW-0732">Signal</keyword>
<dbReference type="Pfam" id="PF00295">
    <property type="entry name" value="Glyco_hydro_28"/>
    <property type="match status" value="2"/>
</dbReference>
<keyword evidence="5" id="KW-0677">Repeat</keyword>
<keyword evidence="7" id="KW-0325">Glycoprotein</keyword>
<dbReference type="GO" id="GO:0071555">
    <property type="term" value="P:cell wall organization"/>
    <property type="evidence" value="ECO:0007669"/>
    <property type="project" value="UniProtKB-KW"/>
</dbReference>
<dbReference type="SUPFAM" id="SSF51126">
    <property type="entry name" value="Pectin lyase-like"/>
    <property type="match status" value="1"/>
</dbReference>
<keyword evidence="14" id="KW-1185">Reference proteome</keyword>
<accession>A0A165IXS4</accession>
<evidence type="ECO:0000256" key="5">
    <source>
        <dbReference type="ARBA" id="ARBA00022737"/>
    </source>
</evidence>
<reference evidence="13 14" key="1">
    <citation type="journal article" date="2016" name="Mol. Biol. Evol.">
        <title>Comparative Genomics of Early-Diverging Mushroom-Forming Fungi Provides Insights into the Origins of Lignocellulose Decay Capabilities.</title>
        <authorList>
            <person name="Nagy L.G."/>
            <person name="Riley R."/>
            <person name="Tritt A."/>
            <person name="Adam C."/>
            <person name="Daum C."/>
            <person name="Floudas D."/>
            <person name="Sun H."/>
            <person name="Yadav J.S."/>
            <person name="Pangilinan J."/>
            <person name="Larsson K.H."/>
            <person name="Matsuura K."/>
            <person name="Barry K."/>
            <person name="Labutti K."/>
            <person name="Kuo R."/>
            <person name="Ohm R.A."/>
            <person name="Bhattacharya S.S."/>
            <person name="Shirouzu T."/>
            <person name="Yoshinaga Y."/>
            <person name="Martin F.M."/>
            <person name="Grigoriev I.V."/>
            <person name="Hibbett D.S."/>
        </authorList>
    </citation>
    <scope>NUCLEOTIDE SEQUENCE [LARGE SCALE GENOMIC DNA]</scope>
    <source>
        <strain evidence="13 14">HHB12733</strain>
    </source>
</reference>
<name>A0A165IXS4_9BASI</name>
<evidence type="ECO:0000313" key="13">
    <source>
        <dbReference type="EMBL" id="KZT61110.1"/>
    </source>
</evidence>
<evidence type="ECO:0000256" key="12">
    <source>
        <dbReference type="SAM" id="MobiDB-lite"/>
    </source>
</evidence>
<evidence type="ECO:0000256" key="8">
    <source>
        <dbReference type="ARBA" id="ARBA00023295"/>
    </source>
</evidence>
<dbReference type="Gene3D" id="2.160.20.10">
    <property type="entry name" value="Single-stranded right-handed beta-helix, Pectin lyase-like"/>
    <property type="match status" value="2"/>
</dbReference>
<evidence type="ECO:0000256" key="3">
    <source>
        <dbReference type="ARBA" id="ARBA00022525"/>
    </source>
</evidence>
<evidence type="ECO:0000256" key="2">
    <source>
        <dbReference type="ARBA" id="ARBA00008834"/>
    </source>
</evidence>
<evidence type="ECO:0000256" key="9">
    <source>
        <dbReference type="ARBA" id="ARBA00023316"/>
    </source>
</evidence>
<proteinExistence type="inferred from homology"/>
<dbReference type="PANTHER" id="PTHR31884:SF9">
    <property type="entry name" value="ENDOPOLYGALACTURONASE D-RELATED"/>
    <property type="match status" value="1"/>
</dbReference>
<dbReference type="InterPro" id="IPR011050">
    <property type="entry name" value="Pectin_lyase_fold/virulence"/>
</dbReference>
<keyword evidence="6 11" id="KW-0378">Hydrolase</keyword>
<dbReference type="AlphaFoldDB" id="A0A165IXS4"/>
<dbReference type="InParanoid" id="A0A165IXS4"/>
<evidence type="ECO:0000256" key="11">
    <source>
        <dbReference type="RuleBase" id="RU361169"/>
    </source>
</evidence>
<dbReference type="GO" id="GO:0004650">
    <property type="term" value="F:polygalacturonase activity"/>
    <property type="evidence" value="ECO:0007669"/>
    <property type="project" value="InterPro"/>
</dbReference>
<dbReference type="GO" id="GO:0005576">
    <property type="term" value="C:extracellular region"/>
    <property type="evidence" value="ECO:0007669"/>
    <property type="project" value="UniProtKB-SubCell"/>
</dbReference>
<evidence type="ECO:0000256" key="1">
    <source>
        <dbReference type="ARBA" id="ARBA00004613"/>
    </source>
</evidence>
<evidence type="ECO:0000256" key="4">
    <source>
        <dbReference type="ARBA" id="ARBA00022729"/>
    </source>
</evidence>
<dbReference type="InterPro" id="IPR050434">
    <property type="entry name" value="Glycosyl_hydrlase_28"/>
</dbReference>
<organism evidence="13 14">
    <name type="scientific">Calocera cornea HHB12733</name>
    <dbReference type="NCBI Taxonomy" id="1353952"/>
    <lineage>
        <taxon>Eukaryota</taxon>
        <taxon>Fungi</taxon>
        <taxon>Dikarya</taxon>
        <taxon>Basidiomycota</taxon>
        <taxon>Agaricomycotina</taxon>
        <taxon>Dacrymycetes</taxon>
        <taxon>Dacrymycetales</taxon>
        <taxon>Dacrymycetaceae</taxon>
        <taxon>Calocera</taxon>
    </lineage>
</organism>
<keyword evidence="3" id="KW-0964">Secreted</keyword>
<comment type="similarity">
    <text evidence="2 11">Belongs to the glycosyl hydrolase 28 family.</text>
</comment>
<dbReference type="OrthoDB" id="1546079at2759"/>